<name>A0A4Q7KLE5_9PSEU</name>
<evidence type="ECO:0000313" key="2">
    <source>
        <dbReference type="Proteomes" id="UP000294257"/>
    </source>
</evidence>
<dbReference type="RefSeq" id="WP_130344954.1">
    <property type="nucleotide sequence ID" value="NZ_SGWQ01000005.1"/>
</dbReference>
<comment type="caution">
    <text evidence="1">The sequence shown here is derived from an EMBL/GenBank/DDBJ whole genome shotgun (WGS) entry which is preliminary data.</text>
</comment>
<reference evidence="1 2" key="1">
    <citation type="submission" date="2019-02" db="EMBL/GenBank/DDBJ databases">
        <title>Genomic Encyclopedia of Type Strains, Phase IV (KMG-IV): sequencing the most valuable type-strain genomes for metagenomic binning, comparative biology and taxonomic classification.</title>
        <authorList>
            <person name="Goeker M."/>
        </authorList>
    </citation>
    <scope>NUCLEOTIDE SEQUENCE [LARGE SCALE GENOMIC DNA]</scope>
    <source>
        <strain evidence="1 2">DSM 101727</strain>
    </source>
</reference>
<sequence length="195" mass="21958">MLLWINGPFGGGKTQVAHELHRRVGDSFVCDPELLGFGLHRMIPRHLRDDFQDLPVWRSGVLDTLDGLAREYDGVIIVPMTMVVPAYFEQIVGGLREAGHEVVHVSLLASRETVLRRLRWRAEGARGWAASKVDTCLDSLRRDEFRHHVHTDTLTVPQVADRVAELTGLRLAPPSGRIAAFARRRLVTLRHVRPG</sequence>
<dbReference type="Gene3D" id="3.40.50.300">
    <property type="entry name" value="P-loop containing nucleotide triphosphate hydrolases"/>
    <property type="match status" value="1"/>
</dbReference>
<protein>
    <submittedName>
        <fullName evidence="1">AAA domain-containing protein</fullName>
    </submittedName>
</protein>
<dbReference type="AlphaFoldDB" id="A0A4Q7KLE5"/>
<evidence type="ECO:0000313" key="1">
    <source>
        <dbReference type="EMBL" id="RZS37449.1"/>
    </source>
</evidence>
<dbReference type="EMBL" id="SGWQ01000005">
    <property type="protein sequence ID" value="RZS37449.1"/>
    <property type="molecule type" value="Genomic_DNA"/>
</dbReference>
<organism evidence="1 2">
    <name type="scientific">Herbihabitans rhizosphaerae</name>
    <dbReference type="NCBI Taxonomy" id="1872711"/>
    <lineage>
        <taxon>Bacteria</taxon>
        <taxon>Bacillati</taxon>
        <taxon>Actinomycetota</taxon>
        <taxon>Actinomycetes</taxon>
        <taxon>Pseudonocardiales</taxon>
        <taxon>Pseudonocardiaceae</taxon>
        <taxon>Herbihabitans</taxon>
    </lineage>
</organism>
<dbReference type="Proteomes" id="UP000294257">
    <property type="component" value="Unassembled WGS sequence"/>
</dbReference>
<gene>
    <name evidence="1" type="ORF">EV193_1053</name>
</gene>
<proteinExistence type="predicted"/>
<dbReference type="SUPFAM" id="SSF52540">
    <property type="entry name" value="P-loop containing nucleoside triphosphate hydrolases"/>
    <property type="match status" value="1"/>
</dbReference>
<keyword evidence="2" id="KW-1185">Reference proteome</keyword>
<accession>A0A4Q7KLE5</accession>
<dbReference type="OrthoDB" id="9799092at2"/>
<dbReference type="Pfam" id="PF13671">
    <property type="entry name" value="AAA_33"/>
    <property type="match status" value="1"/>
</dbReference>
<dbReference type="InterPro" id="IPR027417">
    <property type="entry name" value="P-loop_NTPase"/>
</dbReference>